<evidence type="ECO:0000256" key="3">
    <source>
        <dbReference type="ARBA" id="ARBA00022741"/>
    </source>
</evidence>
<dbReference type="Gene3D" id="3.40.50.10810">
    <property type="entry name" value="Tandem AAA-ATPase domain"/>
    <property type="match status" value="1"/>
</dbReference>
<dbReference type="AlphaFoldDB" id="A0A8J6C9P0"/>
<feature type="region of interest" description="Disordered" evidence="9">
    <location>
        <begin position="1"/>
        <end position="61"/>
    </location>
</feature>
<comment type="subcellular location">
    <subcellularLocation>
        <location evidence="1">Nucleus</location>
    </subcellularLocation>
</comment>
<dbReference type="OrthoDB" id="5857104at2759"/>
<evidence type="ECO:0000313" key="12">
    <source>
        <dbReference type="EMBL" id="KAG8463206.1"/>
    </source>
</evidence>
<comment type="caution">
    <text evidence="12">The sequence shown here is derived from an EMBL/GenBank/DDBJ whole genome shotgun (WGS) entry which is preliminary data.</text>
</comment>
<dbReference type="Pfam" id="PF00271">
    <property type="entry name" value="Helicase_C"/>
    <property type="match status" value="1"/>
</dbReference>
<feature type="domain" description="Helicase ATP-binding" evidence="10">
    <location>
        <begin position="185"/>
        <end position="352"/>
    </location>
</feature>
<evidence type="ECO:0000256" key="4">
    <source>
        <dbReference type="ARBA" id="ARBA00022801"/>
    </source>
</evidence>
<dbReference type="SMART" id="SM00490">
    <property type="entry name" value="HELICc"/>
    <property type="match status" value="1"/>
</dbReference>
<organism evidence="12 13">
    <name type="scientific">Diacronema lutheri</name>
    <name type="common">Unicellular marine alga</name>
    <name type="synonym">Monochrysis lutheri</name>
    <dbReference type="NCBI Taxonomy" id="2081491"/>
    <lineage>
        <taxon>Eukaryota</taxon>
        <taxon>Haptista</taxon>
        <taxon>Haptophyta</taxon>
        <taxon>Pavlovophyceae</taxon>
        <taxon>Pavlovales</taxon>
        <taxon>Pavlovaceae</taxon>
        <taxon>Diacronema</taxon>
    </lineage>
</organism>
<proteinExistence type="inferred from homology"/>
<keyword evidence="3" id="KW-0547">Nucleotide-binding</keyword>
<dbReference type="CDD" id="cd18793">
    <property type="entry name" value="SF2_C_SNF"/>
    <property type="match status" value="1"/>
</dbReference>
<evidence type="ECO:0000256" key="6">
    <source>
        <dbReference type="ARBA" id="ARBA00022840"/>
    </source>
</evidence>
<keyword evidence="6" id="KW-0067">ATP-binding</keyword>
<name>A0A8J6C9P0_DIALT</name>
<evidence type="ECO:0000313" key="13">
    <source>
        <dbReference type="Proteomes" id="UP000751190"/>
    </source>
</evidence>
<dbReference type="InterPro" id="IPR001650">
    <property type="entry name" value="Helicase_C-like"/>
</dbReference>
<evidence type="ECO:0000256" key="1">
    <source>
        <dbReference type="ARBA" id="ARBA00004123"/>
    </source>
</evidence>
<reference evidence="12" key="1">
    <citation type="submission" date="2021-05" db="EMBL/GenBank/DDBJ databases">
        <title>The genome of the haptophyte Pavlova lutheri (Diacronema luteri, Pavlovales) - a model for lipid biosynthesis in eukaryotic algae.</title>
        <authorList>
            <person name="Hulatt C.J."/>
            <person name="Posewitz M.C."/>
        </authorList>
    </citation>
    <scope>NUCLEOTIDE SEQUENCE</scope>
    <source>
        <strain evidence="12">NIVA-4/92</strain>
    </source>
</reference>
<feature type="compositionally biased region" description="Acidic residues" evidence="9">
    <location>
        <begin position="31"/>
        <end position="49"/>
    </location>
</feature>
<comment type="similarity">
    <text evidence="2">Belongs to the SNF2/RAD54 helicase family.</text>
</comment>
<evidence type="ECO:0000259" key="10">
    <source>
        <dbReference type="PROSITE" id="PS51192"/>
    </source>
</evidence>
<dbReference type="GO" id="GO:0005524">
    <property type="term" value="F:ATP binding"/>
    <property type="evidence" value="ECO:0007669"/>
    <property type="project" value="UniProtKB-KW"/>
</dbReference>
<dbReference type="PROSITE" id="PS51194">
    <property type="entry name" value="HELICASE_CTER"/>
    <property type="match status" value="1"/>
</dbReference>
<dbReference type="FunFam" id="3.40.50.10810:FF:000015">
    <property type="entry name" value="lymphoid-specific helicase isoform X1"/>
    <property type="match status" value="1"/>
</dbReference>
<keyword evidence="13" id="KW-1185">Reference proteome</keyword>
<dbReference type="PANTHER" id="PTHR10799">
    <property type="entry name" value="SNF2/RAD54 HELICASE FAMILY"/>
    <property type="match status" value="1"/>
</dbReference>
<dbReference type="SUPFAM" id="SSF52540">
    <property type="entry name" value="P-loop containing nucleoside triphosphate hydrolases"/>
    <property type="match status" value="2"/>
</dbReference>
<dbReference type="InterPro" id="IPR049730">
    <property type="entry name" value="SNF2/RAD54-like_C"/>
</dbReference>
<keyword evidence="8" id="KW-0539">Nucleus</keyword>
<dbReference type="GO" id="GO:0004386">
    <property type="term" value="F:helicase activity"/>
    <property type="evidence" value="ECO:0007669"/>
    <property type="project" value="UniProtKB-KW"/>
</dbReference>
<evidence type="ECO:0000256" key="7">
    <source>
        <dbReference type="ARBA" id="ARBA00023054"/>
    </source>
</evidence>
<accession>A0A8J6C9P0</accession>
<dbReference type="OMA" id="WNICRID"/>
<dbReference type="GO" id="GO:0016787">
    <property type="term" value="F:hydrolase activity"/>
    <property type="evidence" value="ECO:0007669"/>
    <property type="project" value="UniProtKB-KW"/>
</dbReference>
<dbReference type="InterPro" id="IPR000330">
    <property type="entry name" value="SNF2_N"/>
</dbReference>
<dbReference type="Pfam" id="PF00176">
    <property type="entry name" value="SNF2-rel_dom"/>
    <property type="match status" value="1"/>
</dbReference>
<protein>
    <submittedName>
        <fullName evidence="12">Uncharacterized protein</fullName>
    </submittedName>
</protein>
<evidence type="ECO:0000256" key="5">
    <source>
        <dbReference type="ARBA" id="ARBA00022806"/>
    </source>
</evidence>
<evidence type="ECO:0000256" key="8">
    <source>
        <dbReference type="ARBA" id="ARBA00023242"/>
    </source>
</evidence>
<evidence type="ECO:0000256" key="2">
    <source>
        <dbReference type="ARBA" id="ARBA00007025"/>
    </source>
</evidence>
<keyword evidence="4" id="KW-0378">Hydrolase</keyword>
<dbReference type="Gene3D" id="3.40.50.300">
    <property type="entry name" value="P-loop containing nucleotide triphosphate hydrolases"/>
    <property type="match status" value="1"/>
</dbReference>
<sequence length="737" mass="81356">MAATSVEAECEREPPAKRSKAVDAQSAAAAAEDDDGDAEIAIELDDSADVDASPNAGASPPALTAHMLEEEASLAEARAAEDAALHRAQAAEHKAISKPAIAAKVRRLNELLEKSIVYSEFLANKLKNPTAHVQLVKGDGGAESGTGAGKSVGLVTQGMGKLPQPEAISGGQMRDYQLVGVHWLTGLYENGLNGILGDEMGLGKTVQTIGFLAFLRERGTHGPFLIAGPLSTIGNWHNEFKKWAPTIPSVVYHGSKEERAQIRSEAMRHPGNPAFPVVITSYEIILRDFADLRRIPWKFLIVDEGHRLKNLNCQLIQRLKSLNSANRLLLSGTPLQNNLKELWSLLNFLLPDIFDDLESFQSWFDFDVTGDEGSQQILKREEEAQVVTKLHLILRPFLLRRLKADVDLSIPPKHEYILYCELTQQQRDVYVAVLERELVTAKGSLRLQNVLMQLRKVCNHPYLFDWPTDEQGEEQIDERIVSSSAKMVLLDRIMTRLRAEGGHQTLIFSQMTTQLDILQDYCTLRGFSFERLDGSVTNVERLEAMERFNKGGVDVFLLSTRAGGLGINLVAADTCIIYDSDWNPHADLQAQDRCHRIGQKEVVLIFRLTTTDTVEEQVLKAAKDKLKLEQLVISRGKYKMVGEKTDRDEKLKKRELINLLAYDPSKSALGRGADKTITDDELAIVLERRAERATDKGHGFAPVEAVVSKFDQTAKETGDASGVDGAADAVAATAAQA</sequence>
<keyword evidence="5" id="KW-0347">Helicase</keyword>
<feature type="domain" description="Helicase C-terminal" evidence="11">
    <location>
        <begin position="489"/>
        <end position="634"/>
    </location>
</feature>
<gene>
    <name evidence="12" type="ORF">KFE25_011203</name>
</gene>
<dbReference type="PROSITE" id="PS51192">
    <property type="entry name" value="HELICASE_ATP_BIND_1"/>
    <property type="match status" value="1"/>
</dbReference>
<dbReference type="SMART" id="SM00487">
    <property type="entry name" value="DEXDc"/>
    <property type="match status" value="1"/>
</dbReference>
<dbReference type="EMBL" id="JAGTXO010000017">
    <property type="protein sequence ID" value="KAG8463206.1"/>
    <property type="molecule type" value="Genomic_DNA"/>
</dbReference>
<dbReference type="InterPro" id="IPR027417">
    <property type="entry name" value="P-loop_NTPase"/>
</dbReference>
<dbReference type="GO" id="GO:0005634">
    <property type="term" value="C:nucleus"/>
    <property type="evidence" value="ECO:0007669"/>
    <property type="project" value="UniProtKB-SubCell"/>
</dbReference>
<dbReference type="InterPro" id="IPR038718">
    <property type="entry name" value="SNF2-like_sf"/>
</dbReference>
<evidence type="ECO:0000256" key="9">
    <source>
        <dbReference type="SAM" id="MobiDB-lite"/>
    </source>
</evidence>
<dbReference type="Proteomes" id="UP000751190">
    <property type="component" value="Unassembled WGS sequence"/>
</dbReference>
<keyword evidence="7" id="KW-0175">Coiled coil</keyword>
<evidence type="ECO:0000259" key="11">
    <source>
        <dbReference type="PROSITE" id="PS51194"/>
    </source>
</evidence>
<dbReference type="InterPro" id="IPR014001">
    <property type="entry name" value="Helicase_ATP-bd"/>
</dbReference>